<name>A0A2W4XV20_9CYAN</name>
<comment type="caution">
    <text evidence="2">The sequence shown here is derived from an EMBL/GenBank/DDBJ whole genome shotgun (WGS) entry which is preliminary data.</text>
</comment>
<organism evidence="2 3">
    <name type="scientific">Shackletoniella antarctica</name>
    <dbReference type="NCBI Taxonomy" id="268115"/>
    <lineage>
        <taxon>Bacteria</taxon>
        <taxon>Bacillati</taxon>
        <taxon>Cyanobacteriota</taxon>
        <taxon>Cyanophyceae</taxon>
        <taxon>Oculatellales</taxon>
        <taxon>Oculatellaceae</taxon>
        <taxon>Shackletoniella</taxon>
    </lineage>
</organism>
<gene>
    <name evidence="2" type="ORF">DCF17_19195</name>
</gene>
<reference evidence="3" key="1">
    <citation type="submission" date="2018-04" db="EMBL/GenBank/DDBJ databases">
        <authorList>
            <person name="Cornet L."/>
        </authorList>
    </citation>
    <scope>NUCLEOTIDE SEQUENCE [LARGE SCALE GENOMIC DNA]</scope>
</reference>
<evidence type="ECO:0000256" key="1">
    <source>
        <dbReference type="SAM" id="MobiDB-lite"/>
    </source>
</evidence>
<reference evidence="2 3" key="2">
    <citation type="submission" date="2018-06" db="EMBL/GenBank/DDBJ databases">
        <title>Metagenomic assembly of (sub)arctic Cyanobacteria and their associated microbiome from non-axenic cultures.</title>
        <authorList>
            <person name="Baurain D."/>
        </authorList>
    </citation>
    <scope>NUCLEOTIDE SEQUENCE [LARGE SCALE GENOMIC DNA]</scope>
    <source>
        <strain evidence="2">ULC041bin1</strain>
    </source>
</reference>
<feature type="region of interest" description="Disordered" evidence="1">
    <location>
        <begin position="37"/>
        <end position="68"/>
    </location>
</feature>
<evidence type="ECO:0000313" key="2">
    <source>
        <dbReference type="EMBL" id="PZO35178.1"/>
    </source>
</evidence>
<dbReference type="AlphaFoldDB" id="A0A2W4XV20"/>
<dbReference type="Proteomes" id="UP000249081">
    <property type="component" value="Unassembled WGS sequence"/>
</dbReference>
<sequence>MADPSYPLNGIDPEMVKKVNQIVAFITGSGASQLKTHAAAAQASSDTPLPQAKKPAPETLIPDPWEDV</sequence>
<evidence type="ECO:0000313" key="3">
    <source>
        <dbReference type="Proteomes" id="UP000249081"/>
    </source>
</evidence>
<proteinExistence type="predicted"/>
<accession>A0A2W4XV20</accession>
<protein>
    <submittedName>
        <fullName evidence="2">Uncharacterized protein</fullName>
    </submittedName>
</protein>
<dbReference type="EMBL" id="QBMN01000180">
    <property type="protein sequence ID" value="PZO35178.1"/>
    <property type="molecule type" value="Genomic_DNA"/>
</dbReference>